<keyword evidence="2" id="KW-1185">Reference proteome</keyword>
<organism evidence="1 2">
    <name type="scientific">Kroppenstedtia eburnea</name>
    <dbReference type="NCBI Taxonomy" id="714067"/>
    <lineage>
        <taxon>Bacteria</taxon>
        <taxon>Bacillati</taxon>
        <taxon>Bacillota</taxon>
        <taxon>Bacilli</taxon>
        <taxon>Bacillales</taxon>
        <taxon>Thermoactinomycetaceae</taxon>
        <taxon>Kroppenstedtia</taxon>
    </lineage>
</organism>
<accession>A0A1N7NKP5</accession>
<evidence type="ECO:0000313" key="1">
    <source>
        <dbReference type="EMBL" id="SIS98975.1"/>
    </source>
</evidence>
<evidence type="ECO:0000313" key="2">
    <source>
        <dbReference type="Proteomes" id="UP000186795"/>
    </source>
</evidence>
<sequence length="34" mass="4080">MGRPPNPFTSFGYVPYDLIQKGNVLYFFRQRQEI</sequence>
<gene>
    <name evidence="1" type="ORF">SAMN05421790_10976</name>
</gene>
<dbReference type="AlphaFoldDB" id="A0A1N7NKP5"/>
<proteinExistence type="predicted"/>
<dbReference type="EMBL" id="FTOD01000009">
    <property type="protein sequence ID" value="SIS98975.1"/>
    <property type="molecule type" value="Genomic_DNA"/>
</dbReference>
<reference evidence="2" key="1">
    <citation type="submission" date="2017-01" db="EMBL/GenBank/DDBJ databases">
        <authorList>
            <person name="Varghese N."/>
            <person name="Submissions S."/>
        </authorList>
    </citation>
    <scope>NUCLEOTIDE SEQUENCE [LARGE SCALE GENOMIC DNA]</scope>
    <source>
        <strain evidence="2">DSM 45196</strain>
    </source>
</reference>
<name>A0A1N7NKP5_9BACL</name>
<protein>
    <submittedName>
        <fullName evidence="1">Uncharacterized protein</fullName>
    </submittedName>
</protein>
<dbReference type="Proteomes" id="UP000186795">
    <property type="component" value="Unassembled WGS sequence"/>
</dbReference>